<reference evidence="1" key="1">
    <citation type="journal article" date="2015" name="Nature">
        <title>Complex archaea that bridge the gap between prokaryotes and eukaryotes.</title>
        <authorList>
            <person name="Spang A."/>
            <person name="Saw J.H."/>
            <person name="Jorgensen S.L."/>
            <person name="Zaremba-Niedzwiedzka K."/>
            <person name="Martijn J."/>
            <person name="Lind A.E."/>
            <person name="van Eijk R."/>
            <person name="Schleper C."/>
            <person name="Guy L."/>
            <person name="Ettema T.J."/>
        </authorList>
    </citation>
    <scope>NUCLEOTIDE SEQUENCE</scope>
</reference>
<dbReference type="EMBL" id="LAZR01000369">
    <property type="protein sequence ID" value="KKN72112.1"/>
    <property type="molecule type" value="Genomic_DNA"/>
</dbReference>
<protein>
    <submittedName>
        <fullName evidence="1">Uncharacterized protein</fullName>
    </submittedName>
</protein>
<proteinExistence type="predicted"/>
<dbReference type="AlphaFoldDB" id="A0A0F9TAW5"/>
<accession>A0A0F9TAW5</accession>
<name>A0A0F9TAW5_9ZZZZ</name>
<comment type="caution">
    <text evidence="1">The sequence shown here is derived from an EMBL/GenBank/DDBJ whole genome shotgun (WGS) entry which is preliminary data.</text>
</comment>
<sequence>MEGVVVMSIRLKDISDEIIEIALYKIYPKWREGGKLPYGTGTKMVKKLKEDTPKLVISSKIVRSRLKLMIPLRIKEITPVVTYPTMSKGEKDIILLGMNLPLNITKSQLRCVKEFLYTQKSMCEVKIEILNHIKESVEELETWNLVKKIIDEDRITFTPPIFWPEVVESIGLKR</sequence>
<organism evidence="1">
    <name type="scientific">marine sediment metagenome</name>
    <dbReference type="NCBI Taxonomy" id="412755"/>
    <lineage>
        <taxon>unclassified sequences</taxon>
        <taxon>metagenomes</taxon>
        <taxon>ecological metagenomes</taxon>
    </lineage>
</organism>
<evidence type="ECO:0000313" key="1">
    <source>
        <dbReference type="EMBL" id="KKN72112.1"/>
    </source>
</evidence>
<gene>
    <name evidence="1" type="ORF">LCGC14_0413980</name>
</gene>